<evidence type="ECO:0000313" key="2">
    <source>
        <dbReference type="EMBL" id="EFL31804.1"/>
    </source>
</evidence>
<evidence type="ECO:0000313" key="3">
    <source>
        <dbReference type="Proteomes" id="UP000004184"/>
    </source>
</evidence>
<keyword evidence="1" id="KW-0812">Transmembrane</keyword>
<proteinExistence type="predicted"/>
<name>D9X566_STRVT</name>
<organism evidence="2 3">
    <name type="scientific">Streptomyces viridochromogenes (strain DSM 40736 / JCM 4977 / BCRC 1201 / Tue 494)</name>
    <dbReference type="NCBI Taxonomy" id="591159"/>
    <lineage>
        <taxon>Bacteria</taxon>
        <taxon>Bacillati</taxon>
        <taxon>Actinomycetota</taxon>
        <taxon>Actinomycetes</taxon>
        <taxon>Kitasatosporales</taxon>
        <taxon>Streptomycetaceae</taxon>
        <taxon>Streptomyces</taxon>
    </lineage>
</organism>
<keyword evidence="1" id="KW-0472">Membrane</keyword>
<evidence type="ECO:0000256" key="1">
    <source>
        <dbReference type="SAM" id="Phobius"/>
    </source>
</evidence>
<feature type="transmembrane region" description="Helical" evidence="1">
    <location>
        <begin position="36"/>
        <end position="58"/>
    </location>
</feature>
<protein>
    <submittedName>
        <fullName evidence="2">Predicted protein</fullName>
    </submittedName>
</protein>
<gene>
    <name evidence="2" type="ORF">SSQG_02322</name>
</gene>
<reference evidence="3" key="1">
    <citation type="submission" date="2009-02" db="EMBL/GenBank/DDBJ databases">
        <title>Annotation of Streptomyces viridochromogenes strain DSM 40736.</title>
        <authorList>
            <consortium name="The Broad Institute Genome Sequencing Platform"/>
            <consortium name="Broad Institute Microbial Sequencing Center"/>
            <person name="Fischbach M."/>
            <person name="Godfrey P."/>
            <person name="Ward D."/>
            <person name="Young S."/>
            <person name="Zeng Q."/>
            <person name="Koehrsen M."/>
            <person name="Alvarado L."/>
            <person name="Berlin A.M."/>
            <person name="Bochicchio J."/>
            <person name="Borenstein D."/>
            <person name="Chapman S.B."/>
            <person name="Chen Z."/>
            <person name="Engels R."/>
            <person name="Freedman E."/>
            <person name="Gellesch M."/>
            <person name="Goldberg J."/>
            <person name="Griggs A."/>
            <person name="Gujja S."/>
            <person name="Heilman E.R."/>
            <person name="Heiman D.I."/>
            <person name="Hepburn T.A."/>
            <person name="Howarth C."/>
            <person name="Jen D."/>
            <person name="Larson L."/>
            <person name="Lewis B."/>
            <person name="Mehta T."/>
            <person name="Park D."/>
            <person name="Pearson M."/>
            <person name="Richards J."/>
            <person name="Roberts A."/>
            <person name="Saif S."/>
            <person name="Shea T.D."/>
            <person name="Shenoy N."/>
            <person name="Sisk P."/>
            <person name="Stolte C."/>
            <person name="Sykes S.N."/>
            <person name="Thomson T."/>
            <person name="Walk T."/>
            <person name="White J."/>
            <person name="Yandava C."/>
            <person name="Straight P."/>
            <person name="Clardy J."/>
            <person name="Hung D."/>
            <person name="Kolter R."/>
            <person name="Mekalanos J."/>
            <person name="Walker S."/>
            <person name="Walsh C.T."/>
            <person name="Wieland-Brown L.C."/>
            <person name="Haas B."/>
            <person name="Nusbaum C."/>
            <person name="Birren B."/>
        </authorList>
    </citation>
    <scope>NUCLEOTIDE SEQUENCE [LARGE SCALE GENOMIC DNA]</scope>
    <source>
        <strain evidence="3">DSM 40736 / JCM 4977 / BCRC 1201 / Tue 494</strain>
    </source>
</reference>
<sequence length="71" mass="7432">MHFDLHNNHSQGGNRMSDNAQLAQTGLGTVVIGGTAYYVGGWMIAAAAAAVIAGVVLIRFGFRRGRSVGDE</sequence>
<dbReference type="RefSeq" id="WP_003989916.1">
    <property type="nucleotide sequence ID" value="NZ_GG657757.1"/>
</dbReference>
<accession>D9X566</accession>
<dbReference type="AlphaFoldDB" id="D9X566"/>
<dbReference type="EMBL" id="GG657757">
    <property type="protein sequence ID" value="EFL31804.1"/>
    <property type="molecule type" value="Genomic_DNA"/>
</dbReference>
<keyword evidence="3" id="KW-1185">Reference proteome</keyword>
<keyword evidence="1" id="KW-1133">Transmembrane helix</keyword>
<dbReference type="Proteomes" id="UP000004184">
    <property type="component" value="Unassembled WGS sequence"/>
</dbReference>
<dbReference type="STRING" id="591159.SSQG_02322"/>
<dbReference type="HOGENOM" id="CLU_2738486_0_0_11"/>